<evidence type="ECO:0000313" key="1">
    <source>
        <dbReference type="EMBL" id="CCQ55956.1"/>
    </source>
</evidence>
<dbReference type="Proteomes" id="UP000017981">
    <property type="component" value="Unassembled WGS sequence"/>
</dbReference>
<evidence type="ECO:0000313" key="2">
    <source>
        <dbReference type="Proteomes" id="UP000017981"/>
    </source>
</evidence>
<dbReference type="AlphaFoldDB" id="T2IQX5"/>
<comment type="caution">
    <text evidence="1">The sequence shown here is derived from an EMBL/GenBank/DDBJ whole genome shotgun (WGS) entry which is preliminary data.</text>
</comment>
<name>T2IQX5_CROWT</name>
<reference evidence="1 2" key="1">
    <citation type="submission" date="2013-01" db="EMBL/GenBank/DDBJ databases">
        <authorList>
            <person name="Bench S."/>
        </authorList>
    </citation>
    <scope>NUCLEOTIDE SEQUENCE [LARGE SCALE GENOMIC DNA]</scope>
    <source>
        <strain evidence="1 2">WH 0005</strain>
    </source>
</reference>
<accession>T2IQX5</accession>
<sequence>MIPHSSKLNNNLPAKVYNMLNKRIIKLIKFIEVLENF</sequence>
<reference evidence="1 2" key="2">
    <citation type="submission" date="2013-09" db="EMBL/GenBank/DDBJ databases">
        <title>Whole genome comparison of six Crocosphaera watsonii strains with differing phenotypes.</title>
        <authorList>
            <person name="Bench S.R."/>
            <person name="Heller P."/>
            <person name="Frank I."/>
            <person name="Arciniega M."/>
            <person name="Shilova I.N."/>
            <person name="Zehr J.P."/>
        </authorList>
    </citation>
    <scope>NUCLEOTIDE SEQUENCE [LARGE SCALE GENOMIC DNA]</scope>
    <source>
        <strain evidence="1 2">WH 0005</strain>
    </source>
</reference>
<organism evidence="1 2">
    <name type="scientific">Crocosphaera watsonii WH 0005</name>
    <dbReference type="NCBI Taxonomy" id="423472"/>
    <lineage>
        <taxon>Bacteria</taxon>
        <taxon>Bacillati</taxon>
        <taxon>Cyanobacteriota</taxon>
        <taxon>Cyanophyceae</taxon>
        <taxon>Oscillatoriophycideae</taxon>
        <taxon>Chroococcales</taxon>
        <taxon>Aphanothecaceae</taxon>
        <taxon>Crocosphaera</taxon>
    </lineage>
</organism>
<protein>
    <submittedName>
        <fullName evidence="1">Uncharacterized protein</fullName>
    </submittedName>
</protein>
<dbReference type="EMBL" id="CAQL01000517">
    <property type="protein sequence ID" value="CCQ55956.1"/>
    <property type="molecule type" value="Genomic_DNA"/>
</dbReference>
<gene>
    <name evidence="1" type="ORF">CWATWH0005_2037</name>
</gene>
<proteinExistence type="predicted"/>